<feature type="compositionally biased region" description="Polar residues" evidence="1">
    <location>
        <begin position="1"/>
        <end position="10"/>
    </location>
</feature>
<dbReference type="VEuPathDB" id="FungiDB:BO71DRAFT_395290"/>
<accession>A0A319DLS7</accession>
<dbReference type="EMBL" id="KZ825811">
    <property type="protein sequence ID" value="PYH98506.1"/>
    <property type="molecule type" value="Genomic_DNA"/>
</dbReference>
<sequence length="154" mass="16248">MGYTVHTTSRLAHGRSASSPSSSSSALQAEDNSGACATARPSSNRICQRGTRARNLGRLCELQLDGRLDASLCHPTLASCASRPADSKLDCAIPSRALQSTSLMPSVHPSIHPSIPPSDVGPRKRRIQRVGGPVAGRLPSPLHHSHAGLACFRR</sequence>
<evidence type="ECO:0000256" key="1">
    <source>
        <dbReference type="SAM" id="MobiDB-lite"/>
    </source>
</evidence>
<feature type="region of interest" description="Disordered" evidence="1">
    <location>
        <begin position="103"/>
        <end position="125"/>
    </location>
</feature>
<evidence type="ECO:0000313" key="3">
    <source>
        <dbReference type="Proteomes" id="UP000247810"/>
    </source>
</evidence>
<keyword evidence="3" id="KW-1185">Reference proteome</keyword>
<dbReference type="AlphaFoldDB" id="A0A319DLS7"/>
<evidence type="ECO:0000313" key="2">
    <source>
        <dbReference type="EMBL" id="PYH98506.1"/>
    </source>
</evidence>
<feature type="region of interest" description="Disordered" evidence="1">
    <location>
        <begin position="1"/>
        <end position="42"/>
    </location>
</feature>
<organism evidence="2 3">
    <name type="scientific">Aspergillus ellipticus CBS 707.79</name>
    <dbReference type="NCBI Taxonomy" id="1448320"/>
    <lineage>
        <taxon>Eukaryota</taxon>
        <taxon>Fungi</taxon>
        <taxon>Dikarya</taxon>
        <taxon>Ascomycota</taxon>
        <taxon>Pezizomycotina</taxon>
        <taxon>Eurotiomycetes</taxon>
        <taxon>Eurotiomycetidae</taxon>
        <taxon>Eurotiales</taxon>
        <taxon>Aspergillaceae</taxon>
        <taxon>Aspergillus</taxon>
        <taxon>Aspergillus subgen. Circumdati</taxon>
    </lineage>
</organism>
<proteinExistence type="predicted"/>
<name>A0A319DLS7_9EURO</name>
<reference evidence="2 3" key="1">
    <citation type="submission" date="2018-02" db="EMBL/GenBank/DDBJ databases">
        <title>The genomes of Aspergillus section Nigri reveals drivers in fungal speciation.</title>
        <authorList>
            <consortium name="DOE Joint Genome Institute"/>
            <person name="Vesth T.C."/>
            <person name="Nybo J."/>
            <person name="Theobald S."/>
            <person name="Brandl J."/>
            <person name="Frisvad J.C."/>
            <person name="Nielsen K.F."/>
            <person name="Lyhne E.K."/>
            <person name="Kogle M.E."/>
            <person name="Kuo A."/>
            <person name="Riley R."/>
            <person name="Clum A."/>
            <person name="Nolan M."/>
            <person name="Lipzen A."/>
            <person name="Salamov A."/>
            <person name="Henrissat B."/>
            <person name="Wiebenga A."/>
            <person name="De vries R.P."/>
            <person name="Grigoriev I.V."/>
            <person name="Mortensen U.H."/>
            <person name="Andersen M.R."/>
            <person name="Baker S.E."/>
        </authorList>
    </citation>
    <scope>NUCLEOTIDE SEQUENCE [LARGE SCALE GENOMIC DNA]</scope>
    <source>
        <strain evidence="2 3">CBS 707.79</strain>
    </source>
</reference>
<protein>
    <submittedName>
        <fullName evidence="2">Uncharacterized protein</fullName>
    </submittedName>
</protein>
<dbReference type="Proteomes" id="UP000247810">
    <property type="component" value="Unassembled WGS sequence"/>
</dbReference>
<feature type="compositionally biased region" description="Low complexity" evidence="1">
    <location>
        <begin position="16"/>
        <end position="26"/>
    </location>
</feature>
<gene>
    <name evidence="2" type="ORF">BO71DRAFT_395290</name>
</gene>